<dbReference type="InterPro" id="IPR031155">
    <property type="entry name" value="DUR"/>
</dbReference>
<comment type="similarity">
    <text evidence="2 7">Belongs to the sodium:solute symporter (SSF) (TC 2.A.21) family.</text>
</comment>
<dbReference type="PANTHER" id="PTHR46154:SF2">
    <property type="entry name" value="SOLUTE SYMPORTER FAMILY TRANSPORTER (AFU_ORTHOLOGUE AFUA_6G03200)"/>
    <property type="match status" value="1"/>
</dbReference>
<dbReference type="GO" id="GO:0015606">
    <property type="term" value="F:spermidine transmembrane transporter activity"/>
    <property type="evidence" value="ECO:0007669"/>
    <property type="project" value="UniProtKB-ARBA"/>
</dbReference>
<dbReference type="FunFam" id="1.20.1730.10:FF:000006">
    <property type="entry name" value="Urea active transporter"/>
    <property type="match status" value="1"/>
</dbReference>
<protein>
    <submittedName>
        <fullName evidence="10">Uncharacterized protein</fullName>
    </submittedName>
</protein>
<dbReference type="AlphaFoldDB" id="A0A9N9LXF3"/>
<feature type="transmembrane region" description="Helical" evidence="9">
    <location>
        <begin position="273"/>
        <end position="291"/>
    </location>
</feature>
<reference evidence="10" key="1">
    <citation type="submission" date="2021-07" db="EMBL/GenBank/DDBJ databases">
        <authorList>
            <person name="Durling M."/>
        </authorList>
    </citation>
    <scope>NUCLEOTIDE SEQUENCE</scope>
</reference>
<keyword evidence="6 9" id="KW-0472">Membrane</keyword>
<dbReference type="EMBL" id="CAJVRM010000684">
    <property type="protein sequence ID" value="CAG8982733.1"/>
    <property type="molecule type" value="Genomic_DNA"/>
</dbReference>
<name>A0A9N9LXF3_9HELO</name>
<dbReference type="GO" id="GO:0005886">
    <property type="term" value="C:plasma membrane"/>
    <property type="evidence" value="ECO:0007669"/>
    <property type="project" value="TreeGrafter"/>
</dbReference>
<feature type="transmembrane region" description="Helical" evidence="9">
    <location>
        <begin position="448"/>
        <end position="469"/>
    </location>
</feature>
<evidence type="ECO:0000256" key="7">
    <source>
        <dbReference type="RuleBase" id="RU362091"/>
    </source>
</evidence>
<feature type="transmembrane region" description="Helical" evidence="9">
    <location>
        <begin position="107"/>
        <end position="127"/>
    </location>
</feature>
<feature type="transmembrane region" description="Helical" evidence="9">
    <location>
        <begin position="621"/>
        <end position="639"/>
    </location>
</feature>
<feature type="transmembrane region" description="Helical" evidence="9">
    <location>
        <begin position="148"/>
        <end position="167"/>
    </location>
</feature>
<feature type="compositionally biased region" description="Basic and acidic residues" evidence="8">
    <location>
        <begin position="576"/>
        <end position="590"/>
    </location>
</feature>
<dbReference type="OrthoDB" id="6132759at2759"/>
<keyword evidence="4 9" id="KW-0812">Transmembrane</keyword>
<dbReference type="CDD" id="cd11476">
    <property type="entry name" value="SLC5sbd_DUR3"/>
    <property type="match status" value="1"/>
</dbReference>
<dbReference type="PANTHER" id="PTHR46154">
    <property type="match status" value="1"/>
</dbReference>
<keyword evidence="3" id="KW-0813">Transport</keyword>
<accession>A0A9N9LXF3</accession>
<organism evidence="10 11">
    <name type="scientific">Hymenoscyphus albidus</name>
    <dbReference type="NCBI Taxonomy" id="595503"/>
    <lineage>
        <taxon>Eukaryota</taxon>
        <taxon>Fungi</taxon>
        <taxon>Dikarya</taxon>
        <taxon>Ascomycota</taxon>
        <taxon>Pezizomycotina</taxon>
        <taxon>Leotiomycetes</taxon>
        <taxon>Helotiales</taxon>
        <taxon>Helotiaceae</taxon>
        <taxon>Hymenoscyphus</taxon>
    </lineage>
</organism>
<proteinExistence type="inferred from homology"/>
<evidence type="ECO:0000313" key="10">
    <source>
        <dbReference type="EMBL" id="CAG8982733.1"/>
    </source>
</evidence>
<evidence type="ECO:0000256" key="1">
    <source>
        <dbReference type="ARBA" id="ARBA00004141"/>
    </source>
</evidence>
<evidence type="ECO:0000256" key="8">
    <source>
        <dbReference type="SAM" id="MobiDB-lite"/>
    </source>
</evidence>
<dbReference type="Pfam" id="PF00474">
    <property type="entry name" value="SSF"/>
    <property type="match status" value="1"/>
</dbReference>
<dbReference type="GO" id="GO:0015204">
    <property type="term" value="F:urea transmembrane transporter activity"/>
    <property type="evidence" value="ECO:0007669"/>
    <property type="project" value="InterPro"/>
</dbReference>
<gene>
    <name evidence="10" type="ORF">HYALB_00001014</name>
</gene>
<feature type="transmembrane region" description="Helical" evidence="9">
    <location>
        <begin position="415"/>
        <end position="442"/>
    </location>
</feature>
<feature type="transmembrane region" description="Helical" evidence="9">
    <location>
        <begin position="83"/>
        <end position="101"/>
    </location>
</feature>
<evidence type="ECO:0000256" key="6">
    <source>
        <dbReference type="ARBA" id="ARBA00023136"/>
    </source>
</evidence>
<evidence type="ECO:0000256" key="2">
    <source>
        <dbReference type="ARBA" id="ARBA00006434"/>
    </source>
</evidence>
<feature type="transmembrane region" description="Helical" evidence="9">
    <location>
        <begin position="311"/>
        <end position="338"/>
    </location>
</feature>
<evidence type="ECO:0000256" key="3">
    <source>
        <dbReference type="ARBA" id="ARBA00022448"/>
    </source>
</evidence>
<dbReference type="InterPro" id="IPR001734">
    <property type="entry name" value="Na/solute_symporter"/>
</dbReference>
<feature type="transmembrane region" description="Helical" evidence="9">
    <location>
        <begin position="686"/>
        <end position="710"/>
    </location>
</feature>
<evidence type="ECO:0000256" key="9">
    <source>
        <dbReference type="SAM" id="Phobius"/>
    </source>
</evidence>
<keyword evidence="11" id="KW-1185">Reference proteome</keyword>
<keyword evidence="5 9" id="KW-1133">Transmembrane helix</keyword>
<comment type="caution">
    <text evidence="10">The sequence shown here is derived from an EMBL/GenBank/DDBJ whole genome shotgun (WGS) entry which is preliminary data.</text>
</comment>
<evidence type="ECO:0000256" key="4">
    <source>
        <dbReference type="ARBA" id="ARBA00022692"/>
    </source>
</evidence>
<feature type="transmembrane region" description="Helical" evidence="9">
    <location>
        <begin position="476"/>
        <end position="496"/>
    </location>
</feature>
<dbReference type="Gene3D" id="1.20.1730.10">
    <property type="entry name" value="Sodium/glucose cotransporter"/>
    <property type="match status" value="1"/>
</dbReference>
<dbReference type="NCBIfam" id="TIGR00813">
    <property type="entry name" value="sss"/>
    <property type="match status" value="1"/>
</dbReference>
<evidence type="ECO:0000256" key="5">
    <source>
        <dbReference type="ARBA" id="ARBA00022989"/>
    </source>
</evidence>
<evidence type="ECO:0000313" key="11">
    <source>
        <dbReference type="Proteomes" id="UP000701801"/>
    </source>
</evidence>
<dbReference type="Proteomes" id="UP000701801">
    <property type="component" value="Unassembled WGS sequence"/>
</dbReference>
<comment type="subcellular location">
    <subcellularLocation>
        <location evidence="1">Membrane</location>
        <topology evidence="1">Multi-pass membrane protein</topology>
    </subcellularLocation>
</comment>
<sequence length="729" mass="78754">MATDAIAPLLPQGAGYGVVVGIGFFFAILMAGLSYVQNRYTKYSTKGSEEFNTASRSVKSGLIASGIVSAWTWAATLLQSCSVAYSYGIAGPFWVMLVLYFPHFPSLLTTLDAAGATVQIFMFSILACKVKQNAPRCHTFLEIIQKRYGTTAHIVFICFALLCNILVASQLLLGGSAVVTALTGMNVYAAIFLIPLGVCVYVVLGGLRATFLCDYTHTVIIMVIILYFMFSVYTSNQLIGSHERMFELLQQAANLRPVDGNQDGSYLTLKSNFGLIFGVIQLCSGMGTVFLDQGYWQRAIASRPTTAVKAYILGGMAWFAIPFGFATTLGLAAVGLATNPAFPTYPNAMSPTQVSSGLTAPFAAVALLGNHGAIALLLTLFMAVTSSASSELIAVSSILTFDIYKMYIRPQATPAQLIAISHYMILFFGLVMALFACIWNLIGVNLGWLFLTMGLLIGGAVFPAAFCVTWKKQSKYGAIAGCLGGLASGLTAWLVTAQKYYGEITIATTAGNYPTLAGNVSAVLMGLLITVAVSCAKPDDFDWEITRGINAVVSEEGTFDGERDRSGELSSDPPGDVDRDMEKMKSRETGASHGQGQSIADEDEDKEDRDIMEDPKLLNGAFRLAVIAAVVLTLIMEFVPPLPPNIILLLSSLHPLYLTQTNETSNSFIIPIPMFLSHYIFSQGFFLAWVIISFIWVFFTLGTCAILPLWEARGFFMNFVHAVRGGGRR</sequence>
<feature type="transmembrane region" description="Helical" evidence="9">
    <location>
        <begin position="187"/>
        <end position="207"/>
    </location>
</feature>
<feature type="transmembrane region" description="Helical" evidence="9">
    <location>
        <begin position="516"/>
        <end position="536"/>
    </location>
</feature>
<dbReference type="InterPro" id="IPR038377">
    <property type="entry name" value="Na/Glc_symporter_sf"/>
</dbReference>
<feature type="transmembrane region" description="Helical" evidence="9">
    <location>
        <begin position="219"/>
        <end position="239"/>
    </location>
</feature>
<feature type="region of interest" description="Disordered" evidence="8">
    <location>
        <begin position="556"/>
        <end position="609"/>
    </location>
</feature>
<feature type="transmembrane region" description="Helical" evidence="9">
    <location>
        <begin position="14"/>
        <end position="36"/>
    </location>
</feature>
<dbReference type="PROSITE" id="PS50283">
    <property type="entry name" value="NA_SOLUT_SYMP_3"/>
    <property type="match status" value="1"/>
</dbReference>